<organism evidence="1 2">
    <name type="scientific">Aspergillus pseudoustus</name>
    <dbReference type="NCBI Taxonomy" id="1810923"/>
    <lineage>
        <taxon>Eukaryota</taxon>
        <taxon>Fungi</taxon>
        <taxon>Dikarya</taxon>
        <taxon>Ascomycota</taxon>
        <taxon>Pezizomycotina</taxon>
        <taxon>Eurotiomycetes</taxon>
        <taxon>Eurotiomycetidae</taxon>
        <taxon>Eurotiales</taxon>
        <taxon>Aspergillaceae</taxon>
        <taxon>Aspergillus</taxon>
        <taxon>Aspergillus subgen. Nidulantes</taxon>
    </lineage>
</organism>
<dbReference type="Proteomes" id="UP001610446">
    <property type="component" value="Unassembled WGS sequence"/>
</dbReference>
<evidence type="ECO:0000313" key="1">
    <source>
        <dbReference type="EMBL" id="KAL2844501.1"/>
    </source>
</evidence>
<name>A0ABR4JWS4_9EURO</name>
<evidence type="ECO:0000313" key="2">
    <source>
        <dbReference type="Proteomes" id="UP001610446"/>
    </source>
</evidence>
<protein>
    <recommendedName>
        <fullName evidence="3">CYTH domain-containing protein</fullName>
    </recommendedName>
</protein>
<accession>A0ABR4JWS4</accession>
<keyword evidence="2" id="KW-1185">Reference proteome</keyword>
<reference evidence="1 2" key="1">
    <citation type="submission" date="2024-07" db="EMBL/GenBank/DDBJ databases">
        <title>Section-level genome sequencing and comparative genomics of Aspergillus sections Usti and Cavernicolus.</title>
        <authorList>
            <consortium name="Lawrence Berkeley National Laboratory"/>
            <person name="Nybo J.L."/>
            <person name="Vesth T.C."/>
            <person name="Theobald S."/>
            <person name="Frisvad J.C."/>
            <person name="Larsen T.O."/>
            <person name="Kjaerboelling I."/>
            <person name="Rothschild-Mancinelli K."/>
            <person name="Lyhne E.K."/>
            <person name="Kogle M.E."/>
            <person name="Barry K."/>
            <person name="Clum A."/>
            <person name="Na H."/>
            <person name="Ledsgaard L."/>
            <person name="Lin J."/>
            <person name="Lipzen A."/>
            <person name="Kuo A."/>
            <person name="Riley R."/>
            <person name="Mondo S."/>
            <person name="Labutti K."/>
            <person name="Haridas S."/>
            <person name="Pangalinan J."/>
            <person name="Salamov A.A."/>
            <person name="Simmons B.A."/>
            <person name="Magnuson J.K."/>
            <person name="Chen J."/>
            <person name="Drula E."/>
            <person name="Henrissat B."/>
            <person name="Wiebenga A."/>
            <person name="Lubbers R.J."/>
            <person name="Gomes A.C."/>
            <person name="Makela M.R."/>
            <person name="Stajich J."/>
            <person name="Grigoriev I.V."/>
            <person name="Mortensen U.H."/>
            <person name="De Vries R.P."/>
            <person name="Baker S.E."/>
            <person name="Andersen M.R."/>
        </authorList>
    </citation>
    <scope>NUCLEOTIDE SEQUENCE [LARGE SCALE GENOMIC DNA]</scope>
    <source>
        <strain evidence="1 2">CBS 123904</strain>
    </source>
</reference>
<comment type="caution">
    <text evidence="1">The sequence shown here is derived from an EMBL/GenBank/DDBJ whole genome shotgun (WGS) entry which is preliminary data.</text>
</comment>
<proteinExistence type="predicted"/>
<dbReference type="EMBL" id="JBFXLU010000080">
    <property type="protein sequence ID" value="KAL2844501.1"/>
    <property type="molecule type" value="Genomic_DNA"/>
</dbReference>
<evidence type="ECO:0008006" key="3">
    <source>
        <dbReference type="Google" id="ProtNLM"/>
    </source>
</evidence>
<sequence>MAANLISPRAEPNMVSEYEVRLRLDPAAVLGPDHRPTGSVLSTFDMLPTSTKLNVQFLDMSCKEAYNASWSPRIRKTENEDGFELTYKKRYAITGGDIDAALTAANRDGFDADDTKYEAQVEWGYQNQTLSISRKKTVANSRNDGMGLPETGESRQMLVDEAPDKYDNWKYREWGTDTLLVSRVFGPVLARRFTGPWKGMKLYLEVWPLLNLEGTGIEYIVETSFKTKNRTTASLEQGNLAVLLQEKGWFLPQDSLKTQLIMERY</sequence>
<gene>
    <name evidence="1" type="ORF">BJY01DRAFT_235267</name>
</gene>